<name>A0A0A9CDF8_ARUDO</name>
<dbReference type="AlphaFoldDB" id="A0A0A9CDF8"/>
<organism evidence="1">
    <name type="scientific">Arundo donax</name>
    <name type="common">Giant reed</name>
    <name type="synonym">Donax arundinaceus</name>
    <dbReference type="NCBI Taxonomy" id="35708"/>
    <lineage>
        <taxon>Eukaryota</taxon>
        <taxon>Viridiplantae</taxon>
        <taxon>Streptophyta</taxon>
        <taxon>Embryophyta</taxon>
        <taxon>Tracheophyta</taxon>
        <taxon>Spermatophyta</taxon>
        <taxon>Magnoliopsida</taxon>
        <taxon>Liliopsida</taxon>
        <taxon>Poales</taxon>
        <taxon>Poaceae</taxon>
        <taxon>PACMAD clade</taxon>
        <taxon>Arundinoideae</taxon>
        <taxon>Arundineae</taxon>
        <taxon>Arundo</taxon>
    </lineage>
</organism>
<evidence type="ECO:0000313" key="1">
    <source>
        <dbReference type="EMBL" id="JAD74359.1"/>
    </source>
</evidence>
<reference evidence="1" key="1">
    <citation type="submission" date="2014-09" db="EMBL/GenBank/DDBJ databases">
        <authorList>
            <person name="Magalhaes I.L.F."/>
            <person name="Oliveira U."/>
            <person name="Santos F.R."/>
            <person name="Vidigal T.H.D.A."/>
            <person name="Brescovit A.D."/>
            <person name="Santos A.J."/>
        </authorList>
    </citation>
    <scope>NUCLEOTIDE SEQUENCE</scope>
    <source>
        <tissue evidence="1">Shoot tissue taken approximately 20 cm above the soil surface</tissue>
    </source>
</reference>
<sequence>MTYISGATMFLYSCKTCFIMGVSWVTSLSEFFNFCYFFERV</sequence>
<reference evidence="1" key="2">
    <citation type="journal article" date="2015" name="Data Brief">
        <title>Shoot transcriptome of the giant reed, Arundo donax.</title>
        <authorList>
            <person name="Barrero R.A."/>
            <person name="Guerrero F.D."/>
            <person name="Moolhuijzen P."/>
            <person name="Goolsby J.A."/>
            <person name="Tidwell J."/>
            <person name="Bellgard S.E."/>
            <person name="Bellgard M.I."/>
        </authorList>
    </citation>
    <scope>NUCLEOTIDE SEQUENCE</scope>
    <source>
        <tissue evidence="1">Shoot tissue taken approximately 20 cm above the soil surface</tissue>
    </source>
</reference>
<dbReference type="EMBL" id="GBRH01223536">
    <property type="protein sequence ID" value="JAD74359.1"/>
    <property type="molecule type" value="Transcribed_RNA"/>
</dbReference>
<proteinExistence type="predicted"/>
<accession>A0A0A9CDF8</accession>
<protein>
    <submittedName>
        <fullName evidence="1">Uncharacterized protein</fullName>
    </submittedName>
</protein>